<protein>
    <submittedName>
        <fullName evidence="1">Uncharacterized protein</fullName>
    </submittedName>
</protein>
<dbReference type="EMBL" id="JACVVK020000080">
    <property type="protein sequence ID" value="KAK7494807.1"/>
    <property type="molecule type" value="Genomic_DNA"/>
</dbReference>
<reference evidence="1 2" key="1">
    <citation type="journal article" date="2023" name="Sci. Data">
        <title>Genome assembly of the Korean intertidal mud-creeper Batillaria attramentaria.</title>
        <authorList>
            <person name="Patra A.K."/>
            <person name="Ho P.T."/>
            <person name="Jun S."/>
            <person name="Lee S.J."/>
            <person name="Kim Y."/>
            <person name="Won Y.J."/>
        </authorList>
    </citation>
    <scope>NUCLEOTIDE SEQUENCE [LARGE SCALE GENOMIC DNA]</scope>
    <source>
        <strain evidence="1">Wonlab-2016</strain>
    </source>
</reference>
<evidence type="ECO:0000313" key="1">
    <source>
        <dbReference type="EMBL" id="KAK7494807.1"/>
    </source>
</evidence>
<organism evidence="1 2">
    <name type="scientific">Batillaria attramentaria</name>
    <dbReference type="NCBI Taxonomy" id="370345"/>
    <lineage>
        <taxon>Eukaryota</taxon>
        <taxon>Metazoa</taxon>
        <taxon>Spiralia</taxon>
        <taxon>Lophotrochozoa</taxon>
        <taxon>Mollusca</taxon>
        <taxon>Gastropoda</taxon>
        <taxon>Caenogastropoda</taxon>
        <taxon>Sorbeoconcha</taxon>
        <taxon>Cerithioidea</taxon>
        <taxon>Batillariidae</taxon>
        <taxon>Batillaria</taxon>
    </lineage>
</organism>
<dbReference type="AlphaFoldDB" id="A0ABD0L5T7"/>
<accession>A0ABD0L5T7</accession>
<proteinExistence type="predicted"/>
<name>A0ABD0L5T7_9CAEN</name>
<gene>
    <name evidence="1" type="ORF">BaRGS_00013934</name>
</gene>
<keyword evidence="2" id="KW-1185">Reference proteome</keyword>
<dbReference type="Proteomes" id="UP001519460">
    <property type="component" value="Unassembled WGS sequence"/>
</dbReference>
<evidence type="ECO:0000313" key="2">
    <source>
        <dbReference type="Proteomes" id="UP001519460"/>
    </source>
</evidence>
<comment type="caution">
    <text evidence="1">The sequence shown here is derived from an EMBL/GenBank/DDBJ whole genome shotgun (WGS) entry which is preliminary data.</text>
</comment>
<sequence>MDTRCKRALRRGGAATAVTHGWLSTPVGVILHHVHYWHALSASSCTMFTTGMPCRRHPAPCSLLACFSTPVGVILHHVHYWHALSASSCTMFTTGMPCRRHPAPCSLLACFSTPVGVILHHVHYWHASLHID</sequence>